<keyword evidence="9" id="KW-0472">Membrane</keyword>
<organism evidence="12 13">
    <name type="scientific">Halorhodospira halochloris</name>
    <name type="common">Ectothiorhodospira halochloris</name>
    <dbReference type="NCBI Taxonomy" id="1052"/>
    <lineage>
        <taxon>Bacteria</taxon>
        <taxon>Pseudomonadati</taxon>
        <taxon>Pseudomonadota</taxon>
        <taxon>Gammaproteobacteria</taxon>
        <taxon>Chromatiales</taxon>
        <taxon>Ectothiorhodospiraceae</taxon>
        <taxon>Halorhodospira</taxon>
    </lineage>
</organism>
<dbReference type="GO" id="GO:0006935">
    <property type="term" value="P:chemotaxis"/>
    <property type="evidence" value="ECO:0007669"/>
    <property type="project" value="UniProtKB-KW"/>
</dbReference>
<protein>
    <recommendedName>
        <fullName evidence="3">Flagellar FliJ protein</fullName>
    </recommendedName>
</protein>
<name>A0A0X8XBJ4_HALHR</name>
<dbReference type="PANTHER" id="PTHR38786:SF1">
    <property type="entry name" value="FLAGELLAR FLIJ PROTEIN"/>
    <property type="match status" value="1"/>
</dbReference>
<reference evidence="12" key="1">
    <citation type="submission" date="2016-02" db="EMBL/GenBank/DDBJ databases">
        <title>Halorhodospira halochloris DSM-1059 complete genome, version 2.</title>
        <authorList>
            <person name="Tsukatani Y."/>
        </authorList>
    </citation>
    <scope>NUCLEOTIDE SEQUENCE</scope>
    <source>
        <strain evidence="12">DSM 1059</strain>
    </source>
</reference>
<dbReference type="Proteomes" id="UP000218890">
    <property type="component" value="Chromosome"/>
</dbReference>
<dbReference type="EMBL" id="AP017372">
    <property type="protein sequence ID" value="BAU58849.1"/>
    <property type="molecule type" value="Genomic_DNA"/>
</dbReference>
<evidence type="ECO:0000256" key="9">
    <source>
        <dbReference type="ARBA" id="ARBA00023136"/>
    </source>
</evidence>
<dbReference type="InterPro" id="IPR012823">
    <property type="entry name" value="Flagell_FliJ"/>
</dbReference>
<keyword evidence="4" id="KW-0813">Transport</keyword>
<evidence type="ECO:0000256" key="2">
    <source>
        <dbReference type="ARBA" id="ARBA00010004"/>
    </source>
</evidence>
<dbReference type="NCBIfam" id="TIGR02473">
    <property type="entry name" value="flagell_FliJ"/>
    <property type="match status" value="1"/>
</dbReference>
<evidence type="ECO:0000256" key="7">
    <source>
        <dbReference type="ARBA" id="ARBA00022795"/>
    </source>
</evidence>
<evidence type="ECO:0000313" key="13">
    <source>
        <dbReference type="Proteomes" id="UP000218890"/>
    </source>
</evidence>
<evidence type="ECO:0000256" key="8">
    <source>
        <dbReference type="ARBA" id="ARBA00022927"/>
    </source>
</evidence>
<evidence type="ECO:0000256" key="10">
    <source>
        <dbReference type="ARBA" id="ARBA00023225"/>
    </source>
</evidence>
<dbReference type="GO" id="GO:0044781">
    <property type="term" value="P:bacterial-type flagellum organization"/>
    <property type="evidence" value="ECO:0007669"/>
    <property type="project" value="UniProtKB-KW"/>
</dbReference>
<keyword evidence="10" id="KW-1006">Bacterial flagellum protein export</keyword>
<keyword evidence="8" id="KW-0653">Protein transport</keyword>
<keyword evidence="5" id="KW-1003">Cell membrane</keyword>
<dbReference type="OrthoDB" id="7063681at2"/>
<comment type="subcellular location">
    <subcellularLocation>
        <location evidence="1">Cell membrane</location>
        <topology evidence="1">Peripheral membrane protein</topology>
        <orientation evidence="1">Cytoplasmic side</orientation>
    </subcellularLocation>
</comment>
<dbReference type="PANTHER" id="PTHR38786">
    <property type="entry name" value="FLAGELLAR FLIJ PROTEIN"/>
    <property type="match status" value="1"/>
</dbReference>
<dbReference type="GO" id="GO:0015031">
    <property type="term" value="P:protein transport"/>
    <property type="evidence" value="ECO:0007669"/>
    <property type="project" value="UniProtKB-KW"/>
</dbReference>
<accession>A0A0X8XBJ4</accession>
<keyword evidence="6" id="KW-0145">Chemotaxis</keyword>
<dbReference type="GO" id="GO:0009288">
    <property type="term" value="C:bacterial-type flagellum"/>
    <property type="evidence" value="ECO:0007669"/>
    <property type="project" value="InterPro"/>
</dbReference>
<evidence type="ECO:0000313" key="12">
    <source>
        <dbReference type="EMBL" id="BAU58849.1"/>
    </source>
</evidence>
<evidence type="ECO:0000256" key="11">
    <source>
        <dbReference type="SAM" id="Coils"/>
    </source>
</evidence>
<gene>
    <name evidence="12" type="primary">fliJ</name>
    <name evidence="12" type="ORF">HH1059_21390</name>
</gene>
<keyword evidence="12" id="KW-0969">Cilium</keyword>
<evidence type="ECO:0000256" key="6">
    <source>
        <dbReference type="ARBA" id="ARBA00022500"/>
    </source>
</evidence>
<dbReference type="InterPro" id="IPR052570">
    <property type="entry name" value="FliJ"/>
</dbReference>
<evidence type="ECO:0000256" key="4">
    <source>
        <dbReference type="ARBA" id="ARBA00022448"/>
    </source>
</evidence>
<evidence type="ECO:0000256" key="1">
    <source>
        <dbReference type="ARBA" id="ARBA00004413"/>
    </source>
</evidence>
<dbReference type="GO" id="GO:0071973">
    <property type="term" value="P:bacterial-type flagellum-dependent cell motility"/>
    <property type="evidence" value="ECO:0007669"/>
    <property type="project" value="InterPro"/>
</dbReference>
<dbReference type="Pfam" id="PF02050">
    <property type="entry name" value="FliJ"/>
    <property type="match status" value="1"/>
</dbReference>
<feature type="coiled-coil region" evidence="11">
    <location>
        <begin position="79"/>
        <end position="136"/>
    </location>
</feature>
<dbReference type="Gene3D" id="1.10.287.1700">
    <property type="match status" value="1"/>
</dbReference>
<comment type="similarity">
    <text evidence="2">Belongs to the FliJ family.</text>
</comment>
<proteinExistence type="inferred from homology"/>
<dbReference type="AlphaFoldDB" id="A0A0X8XBJ4"/>
<dbReference type="GO" id="GO:0005886">
    <property type="term" value="C:plasma membrane"/>
    <property type="evidence" value="ECO:0007669"/>
    <property type="project" value="UniProtKB-SubCell"/>
</dbReference>
<keyword evidence="11" id="KW-0175">Coiled coil</keyword>
<keyword evidence="12" id="KW-0966">Cell projection</keyword>
<evidence type="ECO:0000256" key="3">
    <source>
        <dbReference type="ARBA" id="ARBA00020392"/>
    </source>
</evidence>
<keyword evidence="12" id="KW-0282">Flagellum</keyword>
<sequence>MSGGSKKLRPVERLTQQRQERAAVELAKARSELQESQGQLENILHMRQDYRRRLVCEGTIEASRLRDFHAFLCRLDEAVDQQRQGISDQQQRVEQLHKQWLGRWAEHRRIESVVERRAQQERQEQERREQRELDETARLLFQAAQRGIASDSE</sequence>
<dbReference type="RefSeq" id="WP_096410139.1">
    <property type="nucleotide sequence ID" value="NZ_AP017372.2"/>
</dbReference>
<keyword evidence="13" id="KW-1185">Reference proteome</keyword>
<keyword evidence="7" id="KW-1005">Bacterial flagellum biogenesis</keyword>
<feature type="coiled-coil region" evidence="11">
    <location>
        <begin position="19"/>
        <end position="53"/>
    </location>
</feature>
<dbReference type="InterPro" id="IPR053716">
    <property type="entry name" value="Flag_assembly_chemotaxis_eff"/>
</dbReference>
<evidence type="ECO:0000256" key="5">
    <source>
        <dbReference type="ARBA" id="ARBA00022475"/>
    </source>
</evidence>
<dbReference type="KEGG" id="hhk:HH1059_21390"/>